<feature type="compositionally biased region" description="Basic and acidic residues" evidence="1">
    <location>
        <begin position="49"/>
        <end position="65"/>
    </location>
</feature>
<protein>
    <recommendedName>
        <fullName evidence="5">Phage-related protein</fullName>
    </recommendedName>
</protein>
<dbReference type="STRING" id="218821.SAMN05421837_101127"/>
<feature type="compositionally biased region" description="Basic and acidic residues" evidence="1">
    <location>
        <begin position="283"/>
        <end position="304"/>
    </location>
</feature>
<reference evidence="4" key="1">
    <citation type="submission" date="2016-10" db="EMBL/GenBank/DDBJ databases">
        <authorList>
            <person name="Varghese N."/>
            <person name="Submissions S."/>
        </authorList>
    </citation>
    <scope>NUCLEOTIDE SEQUENCE [LARGE SCALE GENOMIC DNA]</scope>
    <source>
        <strain evidence="4">DSM 44654</strain>
    </source>
</reference>
<evidence type="ECO:0000256" key="1">
    <source>
        <dbReference type="SAM" id="MobiDB-lite"/>
    </source>
</evidence>
<feature type="compositionally biased region" description="Basic and acidic residues" evidence="1">
    <location>
        <begin position="870"/>
        <end position="894"/>
    </location>
</feature>
<feature type="region of interest" description="Disordered" evidence="1">
    <location>
        <begin position="162"/>
        <end position="304"/>
    </location>
</feature>
<feature type="transmembrane region" description="Helical" evidence="2">
    <location>
        <begin position="707"/>
        <end position="728"/>
    </location>
</feature>
<evidence type="ECO:0000256" key="2">
    <source>
        <dbReference type="SAM" id="Phobius"/>
    </source>
</evidence>
<evidence type="ECO:0000313" key="3">
    <source>
        <dbReference type="EMBL" id="SEF19851.1"/>
    </source>
</evidence>
<feature type="transmembrane region" description="Helical" evidence="2">
    <location>
        <begin position="637"/>
        <end position="655"/>
    </location>
</feature>
<gene>
    <name evidence="3" type="ORF">SAMN05421837_101127</name>
</gene>
<proteinExistence type="predicted"/>
<accession>A0A1H5Q349</accession>
<dbReference type="EMBL" id="FNUJ01000001">
    <property type="protein sequence ID" value="SEF19851.1"/>
    <property type="molecule type" value="Genomic_DNA"/>
</dbReference>
<evidence type="ECO:0008006" key="5">
    <source>
        <dbReference type="Google" id="ProtNLM"/>
    </source>
</evidence>
<feature type="region of interest" description="Disordered" evidence="1">
    <location>
        <begin position="860"/>
        <end position="894"/>
    </location>
</feature>
<sequence length="1262" mass="135784">MPPPPRVRAKLPSVTTTPATTPVAVKDRPRRKPPQLPPSNAAALAALRAGDKKPLGDPSRKESQDKVGNGAVAAGLARSPATDPKFAVLKKDVAHKKHTVARSHPPADKEATSAQAASVPPKDDEVAQGKTANAEKMNEAKPKEFDKDAFVKAVEKAIAEKAPKNLEQADEFAGSGKPAEIKAEVQGRVGEGKTDSAEQIADTTAAPPDTAAAETKQVVPMAADRPPGTPATPDPAKATPDKLPPSATDLSAGPAGVDREMAGNQVTEQQLRKSNEPAFGAALKDKKTAEKHSETAPPELRKNEAQQLRQTTAQAKGLGTAAMGAIAGQRVRTGRQVGGGKQATKATDEEKRAQVTAVLQKVFDTMKTEVEGILTGLDKLVDDQFTQGEKEARDAFTAEHRQKMDEYKDRRYGGPLGALRWGKDKLFGLPAEADLIFVVARDHYVKRMRGVISAVADTIGRELTRAKQRIAKGRDELQSEVRKLPKDLQALGKQAAAGFADKFDELTQSVDDKSTELVDTLATKYTDAVKAVDDEIAAEKEKNKGLVDKALDGIKGVIKTILELKDLLLGVLAKAAQAVMGILRDPIGFLGNLVSAVGGGLKLFMQNAGRHLQQGVLSWLLGTAATAGITLPTSFDVMGILLLIASLIGLSWANLRSRLARKLPKEAMTAIEVGEHALPLVLEVRKRGIRALWDDLKARVGDLKKNLIDNLVSYLLPTIIIAGVTWIISLFNPASAFIRACKMIIDIIRFIVTNGKQIIEFVNTVLDAVIAIAKGGSGGVPALVEKALARSIPVLIGALAALLGIGGIASKVKEIFQKLARPVNKAIDWVVDKIVGLAKKVWAKVKALAKKLKDKAKAAGKKVKDKFGKKKDPEKDKKKPAAAQKPEEDKQKRLDKAVRELEPKIMRLVSSHASGIRLRAQLLVWRVTHRLSRLWVERLGPNLISVRAQINPTADVVRKVFTAEKLHELLLRVGQAMISRPKVAAKVQAIRDARARGEGKIDTGAPLRQAQSPAVEAAAMQQGAAPMPIMRGEHIRMGDQEVSQQQMFGPGPGPVIVHGAGPYAPDPEHPEKANVSDIMKDMEAAGLPPAVIRQGMHDLLRNKPLGPEFANHPEQARRLAAVTRLMFVVEGARSPHAFPTGFMAWETAGRRGTTVEGQQQPQATTVREVVTSLHPMSPPGAVGHARDALLPPGSLAGAEVRRANVEAMYEKELNVTVRYLEVLMAAEKPLFKDEQECEAFLRDKFEAHLIAKLTPLLLAPGE</sequence>
<keyword evidence="2" id="KW-0472">Membrane</keyword>
<dbReference type="Proteomes" id="UP000198878">
    <property type="component" value="Unassembled WGS sequence"/>
</dbReference>
<dbReference type="AlphaFoldDB" id="A0A1H5Q349"/>
<feature type="compositionally biased region" description="Basic and acidic residues" evidence="1">
    <location>
        <begin position="179"/>
        <end position="196"/>
    </location>
</feature>
<name>A0A1H5Q349_9PSEU</name>
<organism evidence="3 4">
    <name type="scientific">Amycolatopsis pretoriensis</name>
    <dbReference type="NCBI Taxonomy" id="218821"/>
    <lineage>
        <taxon>Bacteria</taxon>
        <taxon>Bacillati</taxon>
        <taxon>Actinomycetota</taxon>
        <taxon>Actinomycetes</taxon>
        <taxon>Pseudonocardiales</taxon>
        <taxon>Pseudonocardiaceae</taxon>
        <taxon>Amycolatopsis</taxon>
    </lineage>
</organism>
<feature type="region of interest" description="Disordered" evidence="1">
    <location>
        <begin position="1"/>
        <end position="143"/>
    </location>
</feature>
<feature type="compositionally biased region" description="Low complexity" evidence="1">
    <location>
        <begin position="14"/>
        <end position="24"/>
    </location>
</feature>
<keyword evidence="2" id="KW-0812">Transmembrane</keyword>
<keyword evidence="2" id="KW-1133">Transmembrane helix</keyword>
<feature type="compositionally biased region" description="Basic residues" evidence="1">
    <location>
        <begin position="860"/>
        <end position="869"/>
    </location>
</feature>
<keyword evidence="4" id="KW-1185">Reference proteome</keyword>
<evidence type="ECO:0000313" key="4">
    <source>
        <dbReference type="Proteomes" id="UP000198878"/>
    </source>
</evidence>
<feature type="compositionally biased region" description="Low complexity" evidence="1">
    <location>
        <begin position="201"/>
        <end position="213"/>
    </location>
</feature>